<sequence length="629" mass="70978">MYPFLKQRQVLHSTLSYYSIVLDYCLSAKSLELTKTVHAQLIKLGFNTYTYLGNRCLNFYSEFGFVGDALKVFDDISLKNSTSCNLCLKGLLKSGHLENARHLFDGMPARDVVSWNSMISGYASYGLADHALGLFLEMQNAGVRPSGFTFSILMSFVSSPSHGKQIHGRMIRSGMDLSNVVLGNSLINMYGKFGLVDCAFGVILTMKELDIISWNSLIWACHRAGQQELALEQFYHMRATELLPDQFTCSTLISVCSNLQDLEKGKEIFAFCFKVGIVYNSIVSSAAIDLFAKCNRLEDSVQLFREQYQWDLTLCNSMISSYARHGLLEDALQLFILTMRKNLRPTEYTVSCILSCVSILFSVEMGTQVHSLVPKLGFESDAIVANSLVEMYAKFGFIGDALNIYNEIKSRDLISWNTIMMGLAHNGRVFMTLDLFKELIREGTTPDRITFSAVLLACNHGSLIDEGTEIFSSMEKEFGVKPEEEHYAFIVELLSRAGMIKEAIDIVETMPYKTSAVIWRSILSACAIHGELGVTERVAKEMMEIEPQSPLPYLVLFRAYQMRGRWESMVRVRKVIGHKGAKQIIGCSWIGIKNFVYAFKSDQLHHHGGKDVYQVLKLLIWEMETEGYL</sequence>
<gene>
    <name evidence="1" type="ORF">L6164_016259</name>
</gene>
<protein>
    <submittedName>
        <fullName evidence="1">Uncharacterized protein</fullName>
    </submittedName>
</protein>
<evidence type="ECO:0000313" key="1">
    <source>
        <dbReference type="EMBL" id="KAI4337894.1"/>
    </source>
</evidence>
<keyword evidence="2" id="KW-1185">Reference proteome</keyword>
<comment type="caution">
    <text evidence="1">The sequence shown here is derived from an EMBL/GenBank/DDBJ whole genome shotgun (WGS) entry which is preliminary data.</text>
</comment>
<dbReference type="Proteomes" id="UP000828941">
    <property type="component" value="Chromosome 6"/>
</dbReference>
<accession>A0ACB9NQG0</accession>
<name>A0ACB9NQG0_BAUVA</name>
<organism evidence="1 2">
    <name type="scientific">Bauhinia variegata</name>
    <name type="common">Purple orchid tree</name>
    <name type="synonym">Phanera variegata</name>
    <dbReference type="NCBI Taxonomy" id="167791"/>
    <lineage>
        <taxon>Eukaryota</taxon>
        <taxon>Viridiplantae</taxon>
        <taxon>Streptophyta</taxon>
        <taxon>Embryophyta</taxon>
        <taxon>Tracheophyta</taxon>
        <taxon>Spermatophyta</taxon>
        <taxon>Magnoliopsida</taxon>
        <taxon>eudicotyledons</taxon>
        <taxon>Gunneridae</taxon>
        <taxon>Pentapetalae</taxon>
        <taxon>rosids</taxon>
        <taxon>fabids</taxon>
        <taxon>Fabales</taxon>
        <taxon>Fabaceae</taxon>
        <taxon>Cercidoideae</taxon>
        <taxon>Cercideae</taxon>
        <taxon>Bauhiniinae</taxon>
        <taxon>Bauhinia</taxon>
    </lineage>
</organism>
<reference evidence="1 2" key="1">
    <citation type="journal article" date="2022" name="DNA Res.">
        <title>Chromosomal-level genome assembly of the orchid tree Bauhinia variegata (Leguminosae; Cercidoideae) supports the allotetraploid origin hypothesis of Bauhinia.</title>
        <authorList>
            <person name="Zhong Y."/>
            <person name="Chen Y."/>
            <person name="Zheng D."/>
            <person name="Pang J."/>
            <person name="Liu Y."/>
            <person name="Luo S."/>
            <person name="Meng S."/>
            <person name="Qian L."/>
            <person name="Wei D."/>
            <person name="Dai S."/>
            <person name="Zhou R."/>
        </authorList>
    </citation>
    <scope>NUCLEOTIDE SEQUENCE [LARGE SCALE GENOMIC DNA]</scope>
    <source>
        <strain evidence="1">BV-YZ2020</strain>
    </source>
</reference>
<dbReference type="EMBL" id="CM039431">
    <property type="protein sequence ID" value="KAI4337894.1"/>
    <property type="molecule type" value="Genomic_DNA"/>
</dbReference>
<evidence type="ECO:0000313" key="2">
    <source>
        <dbReference type="Proteomes" id="UP000828941"/>
    </source>
</evidence>
<proteinExistence type="predicted"/>